<gene>
    <name evidence="1" type="ORF">CBP36_04740</name>
</gene>
<dbReference type="InterPro" id="IPR006311">
    <property type="entry name" value="TAT_signal"/>
</dbReference>
<dbReference type="RefSeq" id="WP_086911537.1">
    <property type="nucleotide sequence ID" value="NZ_CP021359.1"/>
</dbReference>
<dbReference type="Proteomes" id="UP000194440">
    <property type="component" value="Chromosome"/>
</dbReference>
<dbReference type="KEGG" id="acip:CBP36_04740"/>
<dbReference type="KEGG" id="acis:CBP35_14200"/>
<reference evidence="1" key="1">
    <citation type="submission" date="2017-05" db="EMBL/GenBank/DDBJ databases">
        <title>Polyphasic characterization of four soil-derived phenanthrene-degrading Acidovorax strains and proposal of Acidovorax phenanthrenivorans sp. nov.</title>
        <authorList>
            <person name="Singleton D."/>
            <person name="Lee J."/>
            <person name="Dickey A.N."/>
            <person name="Stroud A."/>
            <person name="Scholl E.H."/>
            <person name="Wright F.A."/>
            <person name="Aitken M.D."/>
        </authorList>
    </citation>
    <scope>NUCLEOTIDE SEQUENCE</scope>
    <source>
        <strain evidence="1">P4</strain>
    </source>
</reference>
<organism evidence="1 2">
    <name type="scientific">Acidovorax carolinensis</name>
    <dbReference type="NCBI Taxonomy" id="553814"/>
    <lineage>
        <taxon>Bacteria</taxon>
        <taxon>Pseudomonadati</taxon>
        <taxon>Pseudomonadota</taxon>
        <taxon>Betaproteobacteria</taxon>
        <taxon>Burkholderiales</taxon>
        <taxon>Comamonadaceae</taxon>
        <taxon>Acidovorax</taxon>
    </lineage>
</organism>
<name>A0A240TP88_9BURK</name>
<dbReference type="EMBL" id="CP021366">
    <property type="protein sequence ID" value="ART58258.1"/>
    <property type="molecule type" value="Genomic_DNA"/>
</dbReference>
<accession>A0A240TP88</accession>
<dbReference type="PIRSF" id="PIRSF036704">
    <property type="entry name" value="UCP036704"/>
    <property type="match status" value="1"/>
</dbReference>
<sequence length="69" mass="7190">MPDRQPNSSRRKFFAGAATAGAAAAAVATLPRVAPADAVVAEPARVAPEKGGGYYVSAHIKQYYKTTQL</sequence>
<dbReference type="InterPro" id="IPR014177">
    <property type="entry name" value="Formate_DH_TAT-contain"/>
</dbReference>
<dbReference type="KEGG" id="acin:CBP34_04260"/>
<dbReference type="AlphaFoldDB" id="A0A240TP88"/>
<dbReference type="KEGG" id="acid:CBP33_04315"/>
<dbReference type="NCBIfam" id="TIGR02811">
    <property type="entry name" value="formate_TAT"/>
    <property type="match status" value="1"/>
</dbReference>
<accession>A0A240U9T0</accession>
<keyword evidence="2" id="KW-1185">Reference proteome</keyword>
<evidence type="ECO:0000313" key="2">
    <source>
        <dbReference type="Proteomes" id="UP000194440"/>
    </source>
</evidence>
<dbReference type="PROSITE" id="PS51318">
    <property type="entry name" value="TAT"/>
    <property type="match status" value="1"/>
</dbReference>
<proteinExistence type="predicted"/>
<protein>
    <submittedName>
        <fullName evidence="1">Formate dehydrogenase</fullName>
    </submittedName>
</protein>
<accession>A0A240TZL6</accession>
<evidence type="ECO:0000313" key="1">
    <source>
        <dbReference type="EMBL" id="ART58258.1"/>
    </source>
</evidence>